<proteinExistence type="predicted"/>
<dbReference type="AlphaFoldDB" id="A0A1J4JZT8"/>
<reference evidence="1" key="1">
    <citation type="submission" date="2016-10" db="EMBL/GenBank/DDBJ databases">
        <authorList>
            <person name="Benchimol M."/>
            <person name="Almeida L.G."/>
            <person name="Vasconcelos A.T."/>
            <person name="Perreira-Neves A."/>
            <person name="Rosa I.A."/>
            <person name="Tasca T."/>
            <person name="Bogo M.R."/>
            <person name="de Souza W."/>
        </authorList>
    </citation>
    <scope>NUCLEOTIDE SEQUENCE [LARGE SCALE GENOMIC DNA]</scope>
    <source>
        <strain evidence="1">K</strain>
    </source>
</reference>
<sequence length="217" mass="25113">MSKQCVAFARLASANYTVDLDKVDGKTCSELIDFLNDQKLNDETIAISTPCFREALPLESKPIELYKELILSERPTKFDRPDFFICIIPNNDANKKVFYMEAIVQNNISMPRWEVEIDPSDFENELSSSLCSFLISKFPYEIEENTESIILQNDENPVDQTMTTLNMIQEMRQSRYKIKCLLSEGTLKKITFRSHIVKEIQSTEKTYIDGLQVLVHF</sequence>
<dbReference type="EMBL" id="MLAK01000802">
    <property type="protein sequence ID" value="OHT04202.1"/>
    <property type="molecule type" value="Genomic_DNA"/>
</dbReference>
<keyword evidence="2" id="KW-1185">Reference proteome</keyword>
<dbReference type="OrthoDB" id="1716625at2759"/>
<comment type="caution">
    <text evidence="1">The sequence shown here is derived from an EMBL/GenBank/DDBJ whole genome shotgun (WGS) entry which is preliminary data.</text>
</comment>
<dbReference type="GeneID" id="94840846"/>
<evidence type="ECO:0000313" key="2">
    <source>
        <dbReference type="Proteomes" id="UP000179807"/>
    </source>
</evidence>
<evidence type="ECO:0000313" key="1">
    <source>
        <dbReference type="EMBL" id="OHT04202.1"/>
    </source>
</evidence>
<dbReference type="VEuPathDB" id="TrichDB:TRFO_28377"/>
<protein>
    <submittedName>
        <fullName evidence="1">Uncharacterized protein</fullName>
    </submittedName>
</protein>
<gene>
    <name evidence="1" type="ORF">TRFO_28377</name>
</gene>
<name>A0A1J4JZT8_9EUKA</name>
<accession>A0A1J4JZT8</accession>
<organism evidence="1 2">
    <name type="scientific">Tritrichomonas foetus</name>
    <dbReference type="NCBI Taxonomy" id="1144522"/>
    <lineage>
        <taxon>Eukaryota</taxon>
        <taxon>Metamonada</taxon>
        <taxon>Parabasalia</taxon>
        <taxon>Tritrichomonadida</taxon>
        <taxon>Tritrichomonadidae</taxon>
        <taxon>Tritrichomonas</taxon>
    </lineage>
</organism>
<dbReference type="Proteomes" id="UP000179807">
    <property type="component" value="Unassembled WGS sequence"/>
</dbReference>
<dbReference type="RefSeq" id="XP_068357338.1">
    <property type="nucleotide sequence ID" value="XM_068506142.1"/>
</dbReference>